<comment type="caution">
    <text evidence="1">The sequence shown here is derived from an EMBL/GenBank/DDBJ whole genome shotgun (WGS) entry which is preliminary data.</text>
</comment>
<accession>A0ABD1TAB5</accession>
<evidence type="ECO:0000313" key="1">
    <source>
        <dbReference type="EMBL" id="KAL2509662.1"/>
    </source>
</evidence>
<evidence type="ECO:0000313" key="2">
    <source>
        <dbReference type="Proteomes" id="UP001604277"/>
    </source>
</evidence>
<dbReference type="AlphaFoldDB" id="A0ABD1TAB5"/>
<dbReference type="EMBL" id="JBFOLJ010000009">
    <property type="protein sequence ID" value="KAL2509662.1"/>
    <property type="molecule type" value="Genomic_DNA"/>
</dbReference>
<gene>
    <name evidence="1" type="ORF">Fot_33309</name>
</gene>
<name>A0ABD1TAB5_9LAMI</name>
<dbReference type="Proteomes" id="UP001604277">
    <property type="component" value="Unassembled WGS sequence"/>
</dbReference>
<dbReference type="PANTHER" id="PTHR31285">
    <property type="entry name" value="NICOTINAMIDE MONONUCLEOTIDE ADENYLYLTRANSFERASE"/>
    <property type="match status" value="1"/>
</dbReference>
<protein>
    <submittedName>
        <fullName evidence="1">Nucleotidylyl transferase superfamily protein</fullName>
    </submittedName>
</protein>
<dbReference type="PANTHER" id="PTHR31285:SF0">
    <property type="entry name" value="NICOTINAMIDE MONONUCLEOTIDE ADENYLYLTRANSFERASE"/>
    <property type="match status" value="1"/>
</dbReference>
<organism evidence="1 2">
    <name type="scientific">Forsythia ovata</name>
    <dbReference type="NCBI Taxonomy" id="205694"/>
    <lineage>
        <taxon>Eukaryota</taxon>
        <taxon>Viridiplantae</taxon>
        <taxon>Streptophyta</taxon>
        <taxon>Embryophyta</taxon>
        <taxon>Tracheophyta</taxon>
        <taxon>Spermatophyta</taxon>
        <taxon>Magnoliopsida</taxon>
        <taxon>eudicotyledons</taxon>
        <taxon>Gunneridae</taxon>
        <taxon>Pentapetalae</taxon>
        <taxon>asterids</taxon>
        <taxon>lamiids</taxon>
        <taxon>Lamiales</taxon>
        <taxon>Oleaceae</taxon>
        <taxon>Forsythieae</taxon>
        <taxon>Forsythia</taxon>
    </lineage>
</organism>
<keyword evidence="2" id="KW-1185">Reference proteome</keyword>
<keyword evidence="1" id="KW-0808">Transferase</keyword>
<reference evidence="2" key="1">
    <citation type="submission" date="2024-07" db="EMBL/GenBank/DDBJ databases">
        <title>Two chromosome-level genome assemblies of Korean endemic species Abeliophyllum distichum and Forsythia ovata (Oleaceae).</title>
        <authorList>
            <person name="Jang H."/>
        </authorList>
    </citation>
    <scope>NUCLEOTIDE SEQUENCE [LARGE SCALE GENOMIC DNA]</scope>
</reference>
<dbReference type="SUPFAM" id="SSF52374">
    <property type="entry name" value="Nucleotidylyl transferase"/>
    <property type="match status" value="1"/>
</dbReference>
<proteinExistence type="predicted"/>
<sequence length="134" mass="15373">MHLFYAAFLGDGYPCFELSAVNADKPPLTVSQIKERVMQFEKVGKTVIISNQPYFYKKAPKYYGGDYDRMLKILLECKNTGCIFLVGGRDVDGVLKVLDDFDIPEELKDMFISIPVERFRMDISSTEIRRSRGI</sequence>
<dbReference type="GO" id="GO:0016740">
    <property type="term" value="F:transferase activity"/>
    <property type="evidence" value="ECO:0007669"/>
    <property type="project" value="UniProtKB-KW"/>
</dbReference>